<accession>A0A168H8Z4</accession>
<dbReference type="GO" id="GO:0000278">
    <property type="term" value="P:mitotic cell cycle"/>
    <property type="evidence" value="ECO:0007669"/>
    <property type="project" value="TreeGrafter"/>
</dbReference>
<protein>
    <submittedName>
        <fullName evidence="4">Myb transcription factor</fullName>
    </submittedName>
</protein>
<dbReference type="PROSITE" id="PS50090">
    <property type="entry name" value="MYB_LIKE"/>
    <property type="match status" value="2"/>
</dbReference>
<dbReference type="GO" id="GO:0000981">
    <property type="term" value="F:DNA-binding transcription factor activity, RNA polymerase II-specific"/>
    <property type="evidence" value="ECO:0007669"/>
    <property type="project" value="TreeGrafter"/>
</dbReference>
<dbReference type="AlphaFoldDB" id="A0A168H8Z4"/>
<dbReference type="InterPro" id="IPR009057">
    <property type="entry name" value="Homeodomain-like_sf"/>
</dbReference>
<gene>
    <name evidence="4" type="ORF">LEL_04282</name>
</gene>
<evidence type="ECO:0000313" key="4">
    <source>
        <dbReference type="EMBL" id="OAA77459.1"/>
    </source>
</evidence>
<reference evidence="4 5" key="1">
    <citation type="journal article" date="2016" name="Genome Biol. Evol.">
        <title>Divergent and convergent evolution of fungal pathogenicity.</title>
        <authorList>
            <person name="Shang Y."/>
            <person name="Xiao G."/>
            <person name="Zheng P."/>
            <person name="Cen K."/>
            <person name="Zhan S."/>
            <person name="Wang C."/>
        </authorList>
    </citation>
    <scope>NUCLEOTIDE SEQUENCE [LARGE SCALE GENOMIC DNA]</scope>
    <source>
        <strain evidence="4 5">RCEF 1005</strain>
    </source>
</reference>
<feature type="compositionally biased region" description="Low complexity" evidence="1">
    <location>
        <begin position="215"/>
        <end position="225"/>
    </location>
</feature>
<dbReference type="PANTHER" id="PTHR45614">
    <property type="entry name" value="MYB PROTEIN-RELATED"/>
    <property type="match status" value="1"/>
</dbReference>
<feature type="region of interest" description="Disordered" evidence="1">
    <location>
        <begin position="143"/>
        <end position="176"/>
    </location>
</feature>
<dbReference type="Pfam" id="PF13921">
    <property type="entry name" value="Myb_DNA-bind_6"/>
    <property type="match status" value="1"/>
</dbReference>
<dbReference type="InterPro" id="IPR017930">
    <property type="entry name" value="Myb_dom"/>
</dbReference>
<feature type="domain" description="HTH myb-type" evidence="3">
    <location>
        <begin position="9"/>
        <end position="56"/>
    </location>
</feature>
<comment type="caution">
    <text evidence="4">The sequence shown here is derived from an EMBL/GenBank/DDBJ whole genome shotgun (WGS) entry which is preliminary data.</text>
</comment>
<dbReference type="InterPro" id="IPR001005">
    <property type="entry name" value="SANT/Myb"/>
</dbReference>
<dbReference type="OrthoDB" id="2143914at2759"/>
<dbReference type="GO" id="GO:0000978">
    <property type="term" value="F:RNA polymerase II cis-regulatory region sequence-specific DNA binding"/>
    <property type="evidence" value="ECO:0007669"/>
    <property type="project" value="TreeGrafter"/>
</dbReference>
<dbReference type="PANTHER" id="PTHR45614:SF25">
    <property type="entry name" value="MYB PROTEIN"/>
    <property type="match status" value="1"/>
</dbReference>
<feature type="compositionally biased region" description="Low complexity" evidence="1">
    <location>
        <begin position="199"/>
        <end position="208"/>
    </location>
</feature>
<evidence type="ECO:0000256" key="1">
    <source>
        <dbReference type="SAM" id="MobiDB-lite"/>
    </source>
</evidence>
<evidence type="ECO:0000313" key="5">
    <source>
        <dbReference type="Proteomes" id="UP000076881"/>
    </source>
</evidence>
<dbReference type="SUPFAM" id="SSF46689">
    <property type="entry name" value="Homeodomain-like"/>
    <property type="match status" value="1"/>
</dbReference>
<feature type="compositionally biased region" description="Polar residues" evidence="1">
    <location>
        <begin position="246"/>
        <end position="255"/>
    </location>
</feature>
<proteinExistence type="predicted"/>
<sequence>MAEETGPQRRGPWAQHEDKILMSLVGNVGALNWVRIAGVIGSRTPKQCRERYHQNLKPSLNHEPITAEEGAQIEKLVAEIGKKWAEIARRLPGRSDNAVKNWWNGSQNRRRRTERRRTTHTATHEEYYSQPRPMGGAPLALPPPNRMQSPMEHHRQQGRWPEAHLPSPVASESPDVEGYHYTTSPARTTVLPRRHIELPPLRTLPHGPLGHHHGGSAPSGPLPSLNYFTQHAGNKDAHRRQHLPTAPNSPNQNQEASDKGRSKMSVSALLH</sequence>
<dbReference type="Proteomes" id="UP000076881">
    <property type="component" value="Unassembled WGS sequence"/>
</dbReference>
<dbReference type="CDD" id="cd00167">
    <property type="entry name" value="SANT"/>
    <property type="match status" value="2"/>
</dbReference>
<keyword evidence="5" id="KW-1185">Reference proteome</keyword>
<feature type="domain" description="Myb-like" evidence="2">
    <location>
        <begin position="57"/>
        <end position="104"/>
    </location>
</feature>
<dbReference type="PROSITE" id="PS51294">
    <property type="entry name" value="HTH_MYB"/>
    <property type="match status" value="2"/>
</dbReference>
<dbReference type="SMART" id="SM00717">
    <property type="entry name" value="SANT"/>
    <property type="match status" value="2"/>
</dbReference>
<dbReference type="GO" id="GO:0045944">
    <property type="term" value="P:positive regulation of transcription by RNA polymerase II"/>
    <property type="evidence" value="ECO:0007669"/>
    <property type="project" value="TreeGrafter"/>
</dbReference>
<dbReference type="Gene3D" id="1.10.10.60">
    <property type="entry name" value="Homeodomain-like"/>
    <property type="match status" value="2"/>
</dbReference>
<evidence type="ECO:0000259" key="2">
    <source>
        <dbReference type="PROSITE" id="PS50090"/>
    </source>
</evidence>
<evidence type="ECO:0000259" key="3">
    <source>
        <dbReference type="PROSITE" id="PS51294"/>
    </source>
</evidence>
<dbReference type="InterPro" id="IPR050560">
    <property type="entry name" value="MYB_TF"/>
</dbReference>
<dbReference type="STRING" id="1081108.A0A168H8Z4"/>
<name>A0A168H8Z4_CORDF</name>
<dbReference type="GO" id="GO:0005634">
    <property type="term" value="C:nucleus"/>
    <property type="evidence" value="ECO:0007669"/>
    <property type="project" value="TreeGrafter"/>
</dbReference>
<feature type="region of interest" description="Disordered" evidence="1">
    <location>
        <begin position="199"/>
        <end position="271"/>
    </location>
</feature>
<feature type="domain" description="HTH myb-type" evidence="3">
    <location>
        <begin position="57"/>
        <end position="111"/>
    </location>
</feature>
<organism evidence="4 5">
    <name type="scientific">Akanthomyces lecanii RCEF 1005</name>
    <dbReference type="NCBI Taxonomy" id="1081108"/>
    <lineage>
        <taxon>Eukaryota</taxon>
        <taxon>Fungi</taxon>
        <taxon>Dikarya</taxon>
        <taxon>Ascomycota</taxon>
        <taxon>Pezizomycotina</taxon>
        <taxon>Sordariomycetes</taxon>
        <taxon>Hypocreomycetidae</taxon>
        <taxon>Hypocreales</taxon>
        <taxon>Cordycipitaceae</taxon>
        <taxon>Akanthomyces</taxon>
        <taxon>Cordyceps confragosa</taxon>
    </lineage>
</organism>
<feature type="domain" description="Myb-like" evidence="2">
    <location>
        <begin position="5"/>
        <end position="56"/>
    </location>
</feature>
<dbReference type="EMBL" id="AZHF01000003">
    <property type="protein sequence ID" value="OAA77459.1"/>
    <property type="molecule type" value="Genomic_DNA"/>
</dbReference>